<sequence>MQPTNTPDEPPIASPPSLSTRVLTAVADAEQCTPADLETLYNVINPEALDELFASKANGTPRTNGSVSFQYAGYQVTVSNEGAVKLDTDKP</sequence>
<name>A0A1N7CU10_9EURY</name>
<organism evidence="2 3">
    <name type="scientific">Haladaptatus litoreus</name>
    <dbReference type="NCBI Taxonomy" id="553468"/>
    <lineage>
        <taxon>Archaea</taxon>
        <taxon>Methanobacteriati</taxon>
        <taxon>Methanobacteriota</taxon>
        <taxon>Stenosarchaea group</taxon>
        <taxon>Halobacteria</taxon>
        <taxon>Halobacteriales</taxon>
        <taxon>Haladaptataceae</taxon>
        <taxon>Haladaptatus</taxon>
    </lineage>
</organism>
<evidence type="ECO:0000259" key="1">
    <source>
        <dbReference type="Pfam" id="PF18545"/>
    </source>
</evidence>
<feature type="domain" description="Halobacterial output" evidence="1">
    <location>
        <begin position="17"/>
        <end position="86"/>
    </location>
</feature>
<dbReference type="InterPro" id="IPR040624">
    <property type="entry name" value="HalOD1"/>
</dbReference>
<dbReference type="RefSeq" id="WP_076431182.1">
    <property type="nucleotide sequence ID" value="NZ_FTNO01000003.1"/>
</dbReference>
<evidence type="ECO:0000313" key="3">
    <source>
        <dbReference type="Proteomes" id="UP000186914"/>
    </source>
</evidence>
<protein>
    <recommendedName>
        <fullName evidence="1">Halobacterial output domain-containing protein</fullName>
    </recommendedName>
</protein>
<keyword evidence="3" id="KW-1185">Reference proteome</keyword>
<dbReference type="Proteomes" id="UP000186914">
    <property type="component" value="Unassembled WGS sequence"/>
</dbReference>
<accession>A0A1N7CU10</accession>
<dbReference type="Pfam" id="PF18545">
    <property type="entry name" value="HalOD1"/>
    <property type="match status" value="1"/>
</dbReference>
<proteinExistence type="predicted"/>
<evidence type="ECO:0000313" key="2">
    <source>
        <dbReference type="EMBL" id="SIR67061.1"/>
    </source>
</evidence>
<gene>
    <name evidence="2" type="ORF">SAMN05421858_3253</name>
</gene>
<dbReference type="AlphaFoldDB" id="A0A1N7CU10"/>
<dbReference type="EMBL" id="FTNO01000003">
    <property type="protein sequence ID" value="SIR67061.1"/>
    <property type="molecule type" value="Genomic_DNA"/>
</dbReference>
<reference evidence="3" key="1">
    <citation type="submission" date="2017-01" db="EMBL/GenBank/DDBJ databases">
        <authorList>
            <person name="Varghese N."/>
            <person name="Submissions S."/>
        </authorList>
    </citation>
    <scope>NUCLEOTIDE SEQUENCE [LARGE SCALE GENOMIC DNA]</scope>
    <source>
        <strain evidence="3">CGMCC 1.7737</strain>
    </source>
</reference>